<comment type="caution">
    <text evidence="9">The sequence shown here is derived from an EMBL/GenBank/DDBJ whole genome shotgun (WGS) entry which is preliminary data.</text>
</comment>
<sequence>MPPRKPQRAAAPTAGGGRSGFIRLISGQWKGRKLPVRDVEGLRPTTDRVKETVFNWLAGDVRGSRCLDLFAGSGSLGFEALSRYADCVIMIERDPGAARQLQQNLQQLGSSQADARQWLSGPAQPFDLVFLDPPFRQDLLPQICQQLEQGGWLADQALIYLEREREGAAPELPANWQLIKDKQAGQVCYQLYLREERA</sequence>
<proteinExistence type="inferred from homology"/>
<organism evidence="9 10">
    <name type="scientific">Pseudaeromonas paramecii</name>
    <dbReference type="NCBI Taxonomy" id="2138166"/>
    <lineage>
        <taxon>Bacteria</taxon>
        <taxon>Pseudomonadati</taxon>
        <taxon>Pseudomonadota</taxon>
        <taxon>Gammaproteobacteria</taxon>
        <taxon>Aeromonadales</taxon>
        <taxon>Aeromonadaceae</taxon>
        <taxon>Pseudaeromonas</taxon>
    </lineage>
</organism>
<dbReference type="InterPro" id="IPR029063">
    <property type="entry name" value="SAM-dependent_MTases_sf"/>
</dbReference>
<keyword evidence="8" id="KW-0698">rRNA processing</keyword>
<dbReference type="SUPFAM" id="SSF53335">
    <property type="entry name" value="S-adenosyl-L-methionine-dependent methyltransferases"/>
    <property type="match status" value="1"/>
</dbReference>
<evidence type="ECO:0000256" key="7">
    <source>
        <dbReference type="ARBA" id="ARBA00048326"/>
    </source>
</evidence>
<dbReference type="InterPro" id="IPR002052">
    <property type="entry name" value="DNA_methylase_N6_adenine_CS"/>
</dbReference>
<keyword evidence="6 8" id="KW-0808">Transferase</keyword>
<evidence type="ECO:0000256" key="3">
    <source>
        <dbReference type="ARBA" id="ARBA00012141"/>
    </source>
</evidence>
<dbReference type="Pfam" id="PF03602">
    <property type="entry name" value="Cons_hypoth95"/>
    <property type="match status" value="1"/>
</dbReference>
<dbReference type="EC" id="2.1.1.171" evidence="3 8"/>
<keyword evidence="5 8" id="KW-0489">Methyltransferase</keyword>
<evidence type="ECO:0000256" key="6">
    <source>
        <dbReference type="ARBA" id="ARBA00022679"/>
    </source>
</evidence>
<protein>
    <recommendedName>
        <fullName evidence="4 8">Ribosomal RNA small subunit methyltransferase D</fullName>
        <ecNumber evidence="3 8">2.1.1.171</ecNumber>
    </recommendedName>
</protein>
<evidence type="ECO:0000256" key="2">
    <source>
        <dbReference type="ARBA" id="ARBA00005269"/>
    </source>
</evidence>
<keyword evidence="10" id="KW-1185">Reference proteome</keyword>
<dbReference type="PANTHER" id="PTHR43542">
    <property type="entry name" value="METHYLTRANSFERASE"/>
    <property type="match status" value="1"/>
</dbReference>
<evidence type="ECO:0000256" key="1">
    <source>
        <dbReference type="ARBA" id="ARBA00002649"/>
    </source>
</evidence>
<name>A0ABP8PZC0_9GAMM</name>
<accession>A0ABP8PZC0</accession>
<dbReference type="RefSeq" id="WP_345010221.1">
    <property type="nucleotide sequence ID" value="NZ_BAABFC010000004.1"/>
</dbReference>
<gene>
    <name evidence="9" type="primary">rsmD</name>
    <name evidence="9" type="ORF">GCM10023095_07620</name>
</gene>
<dbReference type="PIRSF" id="PIRSF004553">
    <property type="entry name" value="CHP00095"/>
    <property type="match status" value="1"/>
</dbReference>
<dbReference type="Gene3D" id="3.40.50.150">
    <property type="entry name" value="Vaccinia Virus protein VP39"/>
    <property type="match status" value="1"/>
</dbReference>
<reference evidence="10" key="1">
    <citation type="journal article" date="2019" name="Int. J. Syst. Evol. Microbiol.">
        <title>The Global Catalogue of Microorganisms (GCM) 10K type strain sequencing project: providing services to taxonomists for standard genome sequencing and annotation.</title>
        <authorList>
            <consortium name="The Broad Institute Genomics Platform"/>
            <consortium name="The Broad Institute Genome Sequencing Center for Infectious Disease"/>
            <person name="Wu L."/>
            <person name="Ma J."/>
        </authorList>
    </citation>
    <scope>NUCLEOTIDE SEQUENCE [LARGE SCALE GENOMIC DNA]</scope>
    <source>
        <strain evidence="10">JCM 32226</strain>
    </source>
</reference>
<dbReference type="CDD" id="cd02440">
    <property type="entry name" value="AdoMet_MTases"/>
    <property type="match status" value="1"/>
</dbReference>
<evidence type="ECO:0000256" key="8">
    <source>
        <dbReference type="PIRNR" id="PIRNR004553"/>
    </source>
</evidence>
<evidence type="ECO:0000313" key="9">
    <source>
        <dbReference type="EMBL" id="GAA4495035.1"/>
    </source>
</evidence>
<dbReference type="PROSITE" id="PS00092">
    <property type="entry name" value="N6_MTASE"/>
    <property type="match status" value="1"/>
</dbReference>
<dbReference type="InterPro" id="IPR004398">
    <property type="entry name" value="RNA_MeTrfase_RsmD"/>
</dbReference>
<evidence type="ECO:0000313" key="10">
    <source>
        <dbReference type="Proteomes" id="UP001501321"/>
    </source>
</evidence>
<evidence type="ECO:0000256" key="4">
    <source>
        <dbReference type="ARBA" id="ARBA00013682"/>
    </source>
</evidence>
<comment type="similarity">
    <text evidence="2 8">Belongs to the methyltransferase superfamily. RsmD family.</text>
</comment>
<evidence type="ECO:0000256" key="5">
    <source>
        <dbReference type="ARBA" id="ARBA00022603"/>
    </source>
</evidence>
<dbReference type="Proteomes" id="UP001501321">
    <property type="component" value="Unassembled WGS sequence"/>
</dbReference>
<comment type="catalytic activity">
    <reaction evidence="7 8">
        <text>guanosine(966) in 16S rRNA + S-adenosyl-L-methionine = N(2)-methylguanosine(966) in 16S rRNA + S-adenosyl-L-homocysteine + H(+)</text>
        <dbReference type="Rhea" id="RHEA:23548"/>
        <dbReference type="Rhea" id="RHEA-COMP:10211"/>
        <dbReference type="Rhea" id="RHEA-COMP:10212"/>
        <dbReference type="ChEBI" id="CHEBI:15378"/>
        <dbReference type="ChEBI" id="CHEBI:57856"/>
        <dbReference type="ChEBI" id="CHEBI:59789"/>
        <dbReference type="ChEBI" id="CHEBI:74269"/>
        <dbReference type="ChEBI" id="CHEBI:74481"/>
        <dbReference type="EC" id="2.1.1.171"/>
    </reaction>
</comment>
<comment type="function">
    <text evidence="1 8">Specifically methylates the guanine in position 966 of 16S rRNA in the assembled 30S particle.</text>
</comment>
<keyword evidence="8" id="KW-0949">S-adenosyl-L-methionine</keyword>
<dbReference type="PANTHER" id="PTHR43542:SF1">
    <property type="entry name" value="METHYLTRANSFERASE"/>
    <property type="match status" value="1"/>
</dbReference>
<dbReference type="EMBL" id="BAABFC010000004">
    <property type="protein sequence ID" value="GAA4495035.1"/>
    <property type="molecule type" value="Genomic_DNA"/>
</dbReference>
<dbReference type="NCBIfam" id="TIGR00095">
    <property type="entry name" value="16S rRNA (guanine(966)-N(2))-methyltransferase RsmD"/>
    <property type="match status" value="1"/>
</dbReference>